<dbReference type="RefSeq" id="WP_341403671.1">
    <property type="nucleotide sequence ID" value="NZ_JBBUKT010000002.1"/>
</dbReference>
<dbReference type="Pfam" id="PF20541">
    <property type="entry name" value="DUF6756"/>
    <property type="match status" value="1"/>
</dbReference>
<dbReference type="Proteomes" id="UP001371305">
    <property type="component" value="Unassembled WGS sequence"/>
</dbReference>
<accession>A0ABU9ATW1</accession>
<organism evidence="1 2">
    <name type="scientific">Luteolibacter soli</name>
    <dbReference type="NCBI Taxonomy" id="3135280"/>
    <lineage>
        <taxon>Bacteria</taxon>
        <taxon>Pseudomonadati</taxon>
        <taxon>Verrucomicrobiota</taxon>
        <taxon>Verrucomicrobiia</taxon>
        <taxon>Verrucomicrobiales</taxon>
        <taxon>Verrucomicrobiaceae</taxon>
        <taxon>Luteolibacter</taxon>
    </lineage>
</organism>
<reference evidence="1 2" key="1">
    <citation type="submission" date="2024-04" db="EMBL/GenBank/DDBJ databases">
        <title>Luteolibacter sp. isolated from soil.</title>
        <authorList>
            <person name="An J."/>
        </authorList>
    </citation>
    <scope>NUCLEOTIDE SEQUENCE [LARGE SCALE GENOMIC DNA]</scope>
    <source>
        <strain evidence="1 2">Y139</strain>
    </source>
</reference>
<evidence type="ECO:0000313" key="1">
    <source>
        <dbReference type="EMBL" id="MEK7950227.1"/>
    </source>
</evidence>
<name>A0ABU9ATW1_9BACT</name>
<proteinExistence type="predicted"/>
<dbReference type="InterPro" id="IPR046644">
    <property type="entry name" value="DUF6756"/>
</dbReference>
<keyword evidence="2" id="KW-1185">Reference proteome</keyword>
<dbReference type="EMBL" id="JBBUKT010000002">
    <property type="protein sequence ID" value="MEK7950227.1"/>
    <property type="molecule type" value="Genomic_DNA"/>
</dbReference>
<gene>
    <name evidence="1" type="ORF">WKV53_06960</name>
</gene>
<evidence type="ECO:0000313" key="2">
    <source>
        <dbReference type="Proteomes" id="UP001371305"/>
    </source>
</evidence>
<protein>
    <submittedName>
        <fullName evidence="1">DUF6756 family protein</fullName>
    </submittedName>
</protein>
<comment type="caution">
    <text evidence="1">The sequence shown here is derived from an EMBL/GenBank/DDBJ whole genome shotgun (WGS) entry which is preliminary data.</text>
</comment>
<sequence length="149" mass="17468">MRTLRDAITGVLKDHPEIDFRFCRLGQHESLLDAIAERFLTRGRQDLNQVWLHACFADITETCQPPDIFAELRKRVSVDENYWFLASEENGKYWVAEGNGAAIIKVIVEMHCFEYYIIDRQMTWLICENHHNMLIQARARDRSIPVSIT</sequence>